<organism evidence="1">
    <name type="scientific">Arundo donax</name>
    <name type="common">Giant reed</name>
    <name type="synonym">Donax arundinaceus</name>
    <dbReference type="NCBI Taxonomy" id="35708"/>
    <lineage>
        <taxon>Eukaryota</taxon>
        <taxon>Viridiplantae</taxon>
        <taxon>Streptophyta</taxon>
        <taxon>Embryophyta</taxon>
        <taxon>Tracheophyta</taxon>
        <taxon>Spermatophyta</taxon>
        <taxon>Magnoliopsida</taxon>
        <taxon>Liliopsida</taxon>
        <taxon>Poales</taxon>
        <taxon>Poaceae</taxon>
        <taxon>PACMAD clade</taxon>
        <taxon>Arundinoideae</taxon>
        <taxon>Arundineae</taxon>
        <taxon>Arundo</taxon>
    </lineage>
</organism>
<protein>
    <submittedName>
        <fullName evidence="1">Uncharacterized protein</fullName>
    </submittedName>
</protein>
<proteinExistence type="predicted"/>
<sequence length="17" mass="1827">MAREKLNAGRFGSCSSL</sequence>
<reference evidence="1" key="1">
    <citation type="submission" date="2014-09" db="EMBL/GenBank/DDBJ databases">
        <authorList>
            <person name="Magalhaes I.L.F."/>
            <person name="Oliveira U."/>
            <person name="Santos F.R."/>
            <person name="Vidigal T.H.D.A."/>
            <person name="Brescovit A.D."/>
            <person name="Santos A.J."/>
        </authorList>
    </citation>
    <scope>NUCLEOTIDE SEQUENCE</scope>
    <source>
        <tissue evidence="1">Shoot tissue taken approximately 20 cm above the soil surface</tissue>
    </source>
</reference>
<accession>A0A0A9GFN8</accession>
<name>A0A0A9GFN8_ARUDO</name>
<dbReference type="EMBL" id="GBRH01174599">
    <property type="protein sequence ID" value="JAE23297.1"/>
    <property type="molecule type" value="Transcribed_RNA"/>
</dbReference>
<dbReference type="AlphaFoldDB" id="A0A0A9GFN8"/>
<evidence type="ECO:0000313" key="1">
    <source>
        <dbReference type="EMBL" id="JAE23297.1"/>
    </source>
</evidence>
<reference evidence="1" key="2">
    <citation type="journal article" date="2015" name="Data Brief">
        <title>Shoot transcriptome of the giant reed, Arundo donax.</title>
        <authorList>
            <person name="Barrero R.A."/>
            <person name="Guerrero F.D."/>
            <person name="Moolhuijzen P."/>
            <person name="Goolsby J.A."/>
            <person name="Tidwell J."/>
            <person name="Bellgard S.E."/>
            <person name="Bellgard M.I."/>
        </authorList>
    </citation>
    <scope>NUCLEOTIDE SEQUENCE</scope>
    <source>
        <tissue evidence="1">Shoot tissue taken approximately 20 cm above the soil surface</tissue>
    </source>
</reference>